<dbReference type="Proteomes" id="UP000295680">
    <property type="component" value="Unassembled WGS sequence"/>
</dbReference>
<comment type="caution">
    <text evidence="1">The sequence shown here is derived from an EMBL/GenBank/DDBJ whole genome shotgun (WGS) entry which is preliminary data.</text>
</comment>
<gene>
    <name evidence="1" type="ORF">EV192_11442</name>
</gene>
<evidence type="ECO:0000313" key="1">
    <source>
        <dbReference type="EMBL" id="TCO49676.1"/>
    </source>
</evidence>
<proteinExistence type="predicted"/>
<reference evidence="1 2" key="1">
    <citation type="submission" date="2019-03" db="EMBL/GenBank/DDBJ databases">
        <title>Genomic Encyclopedia of Type Strains, Phase IV (KMG-IV): sequencing the most valuable type-strain genomes for metagenomic binning, comparative biology and taxonomic classification.</title>
        <authorList>
            <person name="Goeker M."/>
        </authorList>
    </citation>
    <scope>NUCLEOTIDE SEQUENCE [LARGE SCALE GENOMIC DNA]</scope>
    <source>
        <strain evidence="1 2">DSM 45934</strain>
    </source>
</reference>
<protein>
    <submittedName>
        <fullName evidence="1">Uncharacterized protein</fullName>
    </submittedName>
</protein>
<sequence length="206" mass="23479">MPPAWDDLRDDTPRDDWNLQVPQFGEQVREWSDILDGVYWRSSEDGRGDPGGYDTSDMQRLRGLIMVQAAETEAVLGRILCKLDTQASPGKMMAGVLLKKIWEKLSDPNKITWQSHVCQIRKAQKRRNHVVHNRVDTGYGWVEYATGDGGEWIPFITTMGDELCDGRELSHDLALQQSSTVLAIEILHGLSCSNHDRADRCPDWWE</sequence>
<accession>A0A4R2IYZ0</accession>
<organism evidence="1 2">
    <name type="scientific">Actinocrispum wychmicini</name>
    <dbReference type="NCBI Taxonomy" id="1213861"/>
    <lineage>
        <taxon>Bacteria</taxon>
        <taxon>Bacillati</taxon>
        <taxon>Actinomycetota</taxon>
        <taxon>Actinomycetes</taxon>
        <taxon>Pseudonocardiales</taxon>
        <taxon>Pseudonocardiaceae</taxon>
        <taxon>Actinocrispum</taxon>
    </lineage>
</organism>
<name>A0A4R2IYZ0_9PSEU</name>
<evidence type="ECO:0000313" key="2">
    <source>
        <dbReference type="Proteomes" id="UP000295680"/>
    </source>
</evidence>
<dbReference type="EMBL" id="SLWS01000014">
    <property type="protein sequence ID" value="TCO49676.1"/>
    <property type="molecule type" value="Genomic_DNA"/>
</dbReference>
<keyword evidence="2" id="KW-1185">Reference proteome</keyword>
<dbReference type="AlphaFoldDB" id="A0A4R2IYZ0"/>